<dbReference type="InterPro" id="IPR009198">
    <property type="entry name" value="UCP014484_TM"/>
</dbReference>
<gene>
    <name evidence="2" type="ORF">D1868_02475</name>
</gene>
<evidence type="ECO:0000256" key="1">
    <source>
        <dbReference type="SAM" id="Phobius"/>
    </source>
</evidence>
<dbReference type="KEGG" id="sazo:D1868_02475"/>
<dbReference type="EMBL" id="CP045483">
    <property type="protein sequence ID" value="QGR18963.1"/>
    <property type="molecule type" value="Genomic_DNA"/>
</dbReference>
<dbReference type="OrthoDB" id="33069at2157"/>
<proteinExistence type="predicted"/>
<dbReference type="AlphaFoldDB" id="A0A650CMG7"/>
<dbReference type="Proteomes" id="UP000423396">
    <property type="component" value="Chromosome"/>
</dbReference>
<dbReference type="RefSeq" id="WP_156005192.1">
    <property type="nucleotide sequence ID" value="NZ_CP045483.1"/>
</dbReference>
<keyword evidence="1" id="KW-1133">Transmembrane helix</keyword>
<keyword evidence="1" id="KW-0472">Membrane</keyword>
<feature type="transmembrane region" description="Helical" evidence="1">
    <location>
        <begin position="12"/>
        <end position="31"/>
    </location>
</feature>
<accession>A0A650CMG7</accession>
<name>A0A650CMG7_9CREN</name>
<reference evidence="2 3" key="1">
    <citation type="submission" date="2019-10" db="EMBL/GenBank/DDBJ databases">
        <title>Genome Sequences from Six Type Strain Members of the Archaeal Family Sulfolobaceae: Acidianus ambivalens, Acidianus infernus, Metallosphaera prunae, Stygiolobus azoricus, Sulfolobus metallicus, and Sulfurisphaera ohwakuensis.</title>
        <authorList>
            <person name="Counts J.A."/>
            <person name="Kelly R.M."/>
        </authorList>
    </citation>
    <scope>NUCLEOTIDE SEQUENCE [LARGE SCALE GENOMIC DNA]</scope>
    <source>
        <strain evidence="2 3">FC6</strain>
    </source>
</reference>
<evidence type="ECO:0000313" key="2">
    <source>
        <dbReference type="EMBL" id="QGR18963.1"/>
    </source>
</evidence>
<dbReference type="Pfam" id="PF09973">
    <property type="entry name" value="DUF2208"/>
    <property type="match status" value="1"/>
</dbReference>
<sequence length="255" mass="30051">MSGYPQGYPNPYNWKMILISQVLMILMSFVLSLYPQYFLPVYILYILVIMGISSVMMARSNPMLAERKYMGEIYKSNTLFEEKNAGSLIQKDMEYVQKMQQLAVANFKSFGIMILYIIIIFLFYDYVLLKIVGSVTQYEKLAIYLIYFEALYLFNMFVYRRLIKIQMMDAMAPSSYKVTEKGILSTDKSGVFLHSRHLVNAEIIENREKKYVEIDSKTSKLPYKIRLYTNDIDRLLEVLNRVKRMELKRQQSSDS</sequence>
<evidence type="ECO:0000313" key="3">
    <source>
        <dbReference type="Proteomes" id="UP000423396"/>
    </source>
</evidence>
<organism evidence="2 3">
    <name type="scientific">Stygiolobus azoricus</name>
    <dbReference type="NCBI Taxonomy" id="41675"/>
    <lineage>
        <taxon>Archaea</taxon>
        <taxon>Thermoproteota</taxon>
        <taxon>Thermoprotei</taxon>
        <taxon>Sulfolobales</taxon>
        <taxon>Sulfolobaceae</taxon>
        <taxon>Stygiolobus</taxon>
    </lineage>
</organism>
<feature type="transmembrane region" description="Helical" evidence="1">
    <location>
        <begin position="141"/>
        <end position="159"/>
    </location>
</feature>
<keyword evidence="1" id="KW-0812">Transmembrane</keyword>
<protein>
    <submittedName>
        <fullName evidence="2">DUF2208 domain-containing protein</fullName>
    </submittedName>
</protein>
<keyword evidence="3" id="KW-1185">Reference proteome</keyword>
<feature type="transmembrane region" description="Helical" evidence="1">
    <location>
        <begin position="37"/>
        <end position="58"/>
    </location>
</feature>
<dbReference type="PIRSF" id="PIRSF014484">
    <property type="entry name" value="UCP014484"/>
    <property type="match status" value="1"/>
</dbReference>
<feature type="transmembrane region" description="Helical" evidence="1">
    <location>
        <begin position="107"/>
        <end position="129"/>
    </location>
</feature>
<dbReference type="GeneID" id="42797902"/>